<dbReference type="GO" id="GO:0005669">
    <property type="term" value="C:transcription factor TFIID complex"/>
    <property type="evidence" value="ECO:0007669"/>
    <property type="project" value="TreeGrafter"/>
</dbReference>
<organism evidence="4 5">
    <name type="scientific">Blomia tropicalis</name>
    <name type="common">Mite</name>
    <dbReference type="NCBI Taxonomy" id="40697"/>
    <lineage>
        <taxon>Eukaryota</taxon>
        <taxon>Metazoa</taxon>
        <taxon>Ecdysozoa</taxon>
        <taxon>Arthropoda</taxon>
        <taxon>Chelicerata</taxon>
        <taxon>Arachnida</taxon>
        <taxon>Acari</taxon>
        <taxon>Acariformes</taxon>
        <taxon>Sarcoptiformes</taxon>
        <taxon>Astigmata</taxon>
        <taxon>Glycyphagoidea</taxon>
        <taxon>Echimyopodidae</taxon>
        <taxon>Blomia</taxon>
    </lineage>
</organism>
<dbReference type="PROSITE" id="PS50294">
    <property type="entry name" value="WD_REPEATS_REGION"/>
    <property type="match status" value="2"/>
</dbReference>
<dbReference type="PANTHER" id="PTHR19879">
    <property type="entry name" value="TRANSCRIPTION INITIATION FACTOR TFIID"/>
    <property type="match status" value="1"/>
</dbReference>
<dbReference type="Proteomes" id="UP001142055">
    <property type="component" value="Chromosome 1"/>
</dbReference>
<accession>A0A9Q0MGS5</accession>
<keyword evidence="2" id="KW-0677">Repeat</keyword>
<feature type="repeat" description="WD" evidence="3">
    <location>
        <begin position="137"/>
        <end position="169"/>
    </location>
</feature>
<evidence type="ECO:0000256" key="3">
    <source>
        <dbReference type="PROSITE-ProRule" id="PRU00221"/>
    </source>
</evidence>
<gene>
    <name evidence="4" type="ORF">RDWZM_001825</name>
</gene>
<dbReference type="GO" id="GO:0016251">
    <property type="term" value="F:RNA polymerase II general transcription initiation factor activity"/>
    <property type="evidence" value="ECO:0007669"/>
    <property type="project" value="TreeGrafter"/>
</dbReference>
<dbReference type="AlphaFoldDB" id="A0A9Q0MGS5"/>
<dbReference type="InterPro" id="IPR015943">
    <property type="entry name" value="WD40/YVTN_repeat-like_dom_sf"/>
</dbReference>
<dbReference type="Gene3D" id="2.130.10.10">
    <property type="entry name" value="YVTN repeat-like/Quinoprotein amine dehydrogenase"/>
    <property type="match status" value="2"/>
</dbReference>
<dbReference type="InterPro" id="IPR001680">
    <property type="entry name" value="WD40_rpt"/>
</dbReference>
<dbReference type="InterPro" id="IPR020472">
    <property type="entry name" value="WD40_PAC1"/>
</dbReference>
<sequence>MSDKDEFDKFCDQIIENGNFVEFLVDNSEIVECSEPSKTMSDLLDTIRSIRSFPEESIKLSNINIAQFQIALEDVCSVVVERKSKKIAAGRECSEIVLWDFDLTDELYRITNYVKRFGTLKPNIMDDNKLDEEPTLLHGHSGPVYEMVFTHNSKLLLSSSGDSTLKVWSTCDGSCYGTYRATQSPVYSVHAISREPTIFLSGCGDGVAHLWDIERTIPYRLFGGHHHDVSCVRFHPSGNYFASAGSDGRVVLWDFRQKKMVRNLKLSTQSGSTKIEFSRDGRQLLVMGSERRISLWDMTSNSEHSCIPFETFSSIRSAAFSPEDRHFATCSPSDSSIVVWDNPGTQLCSKVSMRNVQIQTFADKLSNISVQFIENNLILAISKFRSQRGDTENDPYESEPG</sequence>
<feature type="repeat" description="WD" evidence="3">
    <location>
        <begin position="222"/>
        <end position="263"/>
    </location>
</feature>
<dbReference type="Pfam" id="PF00400">
    <property type="entry name" value="WD40"/>
    <property type="match status" value="4"/>
</dbReference>
<comment type="caution">
    <text evidence="4">The sequence shown here is derived from an EMBL/GenBank/DDBJ whole genome shotgun (WGS) entry which is preliminary data.</text>
</comment>
<reference evidence="4" key="1">
    <citation type="submission" date="2022-12" db="EMBL/GenBank/DDBJ databases">
        <title>Genome assemblies of Blomia tropicalis.</title>
        <authorList>
            <person name="Cui Y."/>
        </authorList>
    </citation>
    <scope>NUCLEOTIDE SEQUENCE</scope>
    <source>
        <tissue evidence="4">Adult mites</tissue>
    </source>
</reference>
<evidence type="ECO:0000256" key="2">
    <source>
        <dbReference type="ARBA" id="ARBA00022737"/>
    </source>
</evidence>
<keyword evidence="5" id="KW-1185">Reference proteome</keyword>
<evidence type="ECO:0000313" key="4">
    <source>
        <dbReference type="EMBL" id="KAJ6223280.1"/>
    </source>
</evidence>
<proteinExistence type="predicted"/>
<dbReference type="OMA" id="ERRISLW"/>
<evidence type="ECO:0000256" key="1">
    <source>
        <dbReference type="ARBA" id="ARBA00022574"/>
    </source>
</evidence>
<dbReference type="EMBL" id="JAPWDV010000001">
    <property type="protein sequence ID" value="KAJ6223280.1"/>
    <property type="molecule type" value="Genomic_DNA"/>
</dbReference>
<dbReference type="GO" id="GO:0006367">
    <property type="term" value="P:transcription initiation at RNA polymerase II promoter"/>
    <property type="evidence" value="ECO:0007669"/>
    <property type="project" value="TreeGrafter"/>
</dbReference>
<evidence type="ECO:0000313" key="5">
    <source>
        <dbReference type="Proteomes" id="UP001142055"/>
    </source>
</evidence>
<dbReference type="PRINTS" id="PR00320">
    <property type="entry name" value="GPROTEINBRPT"/>
</dbReference>
<name>A0A9Q0MGS5_BLOTA</name>
<keyword evidence="1 3" id="KW-0853">WD repeat</keyword>
<dbReference type="InterPro" id="IPR036322">
    <property type="entry name" value="WD40_repeat_dom_sf"/>
</dbReference>
<dbReference type="PANTHER" id="PTHR19879:SF7">
    <property type="entry name" value="PROTEASOMAL ATPASE-ASSOCIATED FACTOR 1"/>
    <property type="match status" value="1"/>
</dbReference>
<dbReference type="SUPFAM" id="SSF50978">
    <property type="entry name" value="WD40 repeat-like"/>
    <property type="match status" value="1"/>
</dbReference>
<dbReference type="PROSITE" id="PS50082">
    <property type="entry name" value="WD_REPEATS_2"/>
    <property type="match status" value="2"/>
</dbReference>
<dbReference type="SMART" id="SM00320">
    <property type="entry name" value="WD40"/>
    <property type="match status" value="6"/>
</dbReference>
<protein>
    <submittedName>
        <fullName evidence="4">Uncharacterized protein</fullName>
    </submittedName>
</protein>